<evidence type="ECO:0000256" key="1">
    <source>
        <dbReference type="ARBA" id="ARBA00010201"/>
    </source>
</evidence>
<dbReference type="InterPro" id="IPR007214">
    <property type="entry name" value="YbaK/aa-tRNA-synth-assoc-dom"/>
</dbReference>
<organism evidence="3">
    <name type="scientific">marine metagenome</name>
    <dbReference type="NCBI Taxonomy" id="408172"/>
    <lineage>
        <taxon>unclassified sequences</taxon>
        <taxon>metagenomes</taxon>
        <taxon>ecological metagenomes</taxon>
    </lineage>
</organism>
<dbReference type="Gene3D" id="3.90.960.10">
    <property type="entry name" value="YbaK/aminoacyl-tRNA synthetase-associated domain"/>
    <property type="match status" value="1"/>
</dbReference>
<reference evidence="3" key="1">
    <citation type="submission" date="2018-05" db="EMBL/GenBank/DDBJ databases">
        <authorList>
            <person name="Lanie J.A."/>
            <person name="Ng W.-L."/>
            <person name="Kazmierczak K.M."/>
            <person name="Andrzejewski T.M."/>
            <person name="Davidsen T.M."/>
            <person name="Wayne K.J."/>
            <person name="Tettelin H."/>
            <person name="Glass J.I."/>
            <person name="Rusch D."/>
            <person name="Podicherti R."/>
            <person name="Tsui H.-C.T."/>
            <person name="Winkler M.E."/>
        </authorList>
    </citation>
    <scope>NUCLEOTIDE SEQUENCE</scope>
</reference>
<name>A0A382EW95_9ZZZZ</name>
<dbReference type="FunFam" id="3.90.960.10:FF:000005">
    <property type="entry name" value="Putative prolyl-tRNA synthetase"/>
    <property type="match status" value="1"/>
</dbReference>
<proteinExistence type="inferred from homology"/>
<comment type="similarity">
    <text evidence="1">Belongs to the PRORSD1 family.</text>
</comment>
<dbReference type="GO" id="GO:0002161">
    <property type="term" value="F:aminoacyl-tRNA deacylase activity"/>
    <property type="evidence" value="ECO:0007669"/>
    <property type="project" value="InterPro"/>
</dbReference>
<protein>
    <recommendedName>
        <fullName evidence="2">YbaK/aminoacyl-tRNA synthetase-associated domain-containing protein</fullName>
    </recommendedName>
</protein>
<gene>
    <name evidence="3" type="ORF">METZ01_LOCUS207533</name>
</gene>
<dbReference type="EMBL" id="UINC01046534">
    <property type="protein sequence ID" value="SVB54679.1"/>
    <property type="molecule type" value="Genomic_DNA"/>
</dbReference>
<dbReference type="PANTHER" id="PTHR31423">
    <property type="entry name" value="YBAK DOMAIN-CONTAINING PROTEIN"/>
    <property type="match status" value="1"/>
</dbReference>
<sequence>MITKNQLIKKLNDSRITFQLHEHEALFTVKDSEKKRGGIEGIHTKNLFLKNKKKEYFLFSCEEKQSVDIKKLSKSLVLGNLSFAKEAALKEYLNITPGSVTPFGLLNDIENKVNFFLDNNLTQDDQINFHPLENTATITMQVKDFINFLLENNKKVNIFDFKSYTLIK</sequence>
<dbReference type="Pfam" id="PF04073">
    <property type="entry name" value="tRNA_edit"/>
    <property type="match status" value="1"/>
</dbReference>
<evidence type="ECO:0000259" key="2">
    <source>
        <dbReference type="Pfam" id="PF04073"/>
    </source>
</evidence>
<evidence type="ECO:0000313" key="3">
    <source>
        <dbReference type="EMBL" id="SVB54679.1"/>
    </source>
</evidence>
<dbReference type="PANTHER" id="PTHR31423:SF3">
    <property type="entry name" value="PROLYL-TRNA SYNTHETASE ASSOCIATED DOMAIN-CONTAINING PROTEIN 1-RELATED"/>
    <property type="match status" value="1"/>
</dbReference>
<accession>A0A382EW95</accession>
<dbReference type="SUPFAM" id="SSF55826">
    <property type="entry name" value="YbaK/ProRS associated domain"/>
    <property type="match status" value="1"/>
</dbReference>
<feature type="domain" description="YbaK/aminoacyl-tRNA synthetase-associated" evidence="2">
    <location>
        <begin position="23"/>
        <end position="148"/>
    </location>
</feature>
<dbReference type="InterPro" id="IPR036754">
    <property type="entry name" value="YbaK/aa-tRNA-synt-asso_dom_sf"/>
</dbReference>
<dbReference type="AlphaFoldDB" id="A0A382EW95"/>
<dbReference type="InterPro" id="IPR040285">
    <property type="entry name" value="ProX/PRXD1"/>
</dbReference>